<gene>
    <name evidence="4" type="ORF">FUA24_12260</name>
</gene>
<dbReference type="EMBL" id="VSDQ01000679">
    <property type="protein sequence ID" value="TYA74111.1"/>
    <property type="molecule type" value="Genomic_DNA"/>
</dbReference>
<keyword evidence="1" id="KW-0472">Membrane</keyword>
<dbReference type="InterPro" id="IPR012373">
    <property type="entry name" value="Ferrdict_sens_TM"/>
</dbReference>
<dbReference type="GO" id="GO:0016989">
    <property type="term" value="F:sigma factor antagonist activity"/>
    <property type="evidence" value="ECO:0007669"/>
    <property type="project" value="TreeGrafter"/>
</dbReference>
<dbReference type="OrthoDB" id="651134at2"/>
<dbReference type="Pfam" id="PF16344">
    <property type="entry name" value="FecR_C"/>
    <property type="match status" value="1"/>
</dbReference>
<evidence type="ECO:0000256" key="1">
    <source>
        <dbReference type="SAM" id="Phobius"/>
    </source>
</evidence>
<dbReference type="Gene3D" id="3.55.50.30">
    <property type="match status" value="1"/>
</dbReference>
<dbReference type="InterPro" id="IPR006860">
    <property type="entry name" value="FecR"/>
</dbReference>
<feature type="transmembrane region" description="Helical" evidence="1">
    <location>
        <begin position="85"/>
        <end position="103"/>
    </location>
</feature>
<keyword evidence="5" id="KW-1185">Reference proteome</keyword>
<dbReference type="PANTHER" id="PTHR30273:SF2">
    <property type="entry name" value="PROTEIN FECR"/>
    <property type="match status" value="1"/>
</dbReference>
<dbReference type="RefSeq" id="WP_148542701.1">
    <property type="nucleotide sequence ID" value="NZ_VSDQ01000679.1"/>
</dbReference>
<name>A0A5D0HSN4_9FLAO</name>
<organism evidence="4 5">
    <name type="scientific">Seonamhaeicola marinus</name>
    <dbReference type="NCBI Taxonomy" id="1912246"/>
    <lineage>
        <taxon>Bacteria</taxon>
        <taxon>Pseudomonadati</taxon>
        <taxon>Bacteroidota</taxon>
        <taxon>Flavobacteriia</taxon>
        <taxon>Flavobacteriales</taxon>
        <taxon>Flavobacteriaceae</taxon>
    </lineage>
</organism>
<dbReference type="AlphaFoldDB" id="A0A5D0HSN4"/>
<dbReference type="Pfam" id="PF04773">
    <property type="entry name" value="FecR"/>
    <property type="match status" value="1"/>
</dbReference>
<dbReference type="Gene3D" id="2.60.120.1440">
    <property type="match status" value="1"/>
</dbReference>
<dbReference type="Proteomes" id="UP000323930">
    <property type="component" value="Unassembled WGS sequence"/>
</dbReference>
<feature type="domain" description="Protein FecR C-terminal" evidence="3">
    <location>
        <begin position="325"/>
        <end position="392"/>
    </location>
</feature>
<dbReference type="PANTHER" id="PTHR30273">
    <property type="entry name" value="PERIPLASMIC SIGNAL SENSOR AND SIGMA FACTOR ACTIVATOR FECR-RELATED"/>
    <property type="match status" value="1"/>
</dbReference>
<evidence type="ECO:0000313" key="4">
    <source>
        <dbReference type="EMBL" id="TYA74111.1"/>
    </source>
</evidence>
<reference evidence="4 5" key="1">
    <citation type="submission" date="2019-08" db="EMBL/GenBank/DDBJ databases">
        <title>Seonamhaeicola sediminis sp. nov., isolated from marine sediment.</title>
        <authorList>
            <person name="Cao W.R."/>
        </authorList>
    </citation>
    <scope>NUCLEOTIDE SEQUENCE [LARGE SCALE GENOMIC DNA]</scope>
    <source>
        <strain evidence="4 5">B011</strain>
    </source>
</reference>
<dbReference type="InterPro" id="IPR032508">
    <property type="entry name" value="FecR_C"/>
</dbReference>
<evidence type="ECO:0000259" key="3">
    <source>
        <dbReference type="Pfam" id="PF16344"/>
    </source>
</evidence>
<keyword evidence="1" id="KW-1133">Transmembrane helix</keyword>
<protein>
    <submittedName>
        <fullName evidence="4">DUF4974 domain-containing protein</fullName>
    </submittedName>
</protein>
<sequence length="393" mass="44539">MNIIKRIIKISKSVALNIIHEEPIDSSDISNNFSDTDTSEILEKLTNDDYRKERDLQIKSINKTKNQDWNKVSPYQKESKSFTTFFTRIAAAIVLCFGLAYYFSITDNSKLITNPSSSISTTDTKAQDHIVLELGNGKKEIITADGTRNIVDESGKVVGVQKGANLNYKENALEKEPEKLVYNKLTIPYGKVFQITLSDNTIVHLNAGSSIRYPVKFIKGENRDVFLEGEAFFDVTENKEQPFIVHTNNMNVEVLGTKFNVSSYPEDPSVNTVLVEGAVTINSTENENKTLLKPGHKADWKKENGNVVVNNVDTRIYTAWIDGKVVFEHMVFKNILKKLERHYNVSITNTNTELANETFTASFDIESIDQVLLSFSKNYEFTYEIKQDQITIN</sequence>
<keyword evidence="1" id="KW-0812">Transmembrane</keyword>
<feature type="domain" description="FecR protein" evidence="2">
    <location>
        <begin position="190"/>
        <end position="279"/>
    </location>
</feature>
<evidence type="ECO:0000313" key="5">
    <source>
        <dbReference type="Proteomes" id="UP000323930"/>
    </source>
</evidence>
<proteinExistence type="predicted"/>
<accession>A0A5D0HSN4</accession>
<comment type="caution">
    <text evidence="4">The sequence shown here is derived from an EMBL/GenBank/DDBJ whole genome shotgun (WGS) entry which is preliminary data.</text>
</comment>
<dbReference type="FunFam" id="2.60.120.1440:FF:000001">
    <property type="entry name" value="Putative anti-sigma factor"/>
    <property type="match status" value="1"/>
</dbReference>
<evidence type="ECO:0000259" key="2">
    <source>
        <dbReference type="Pfam" id="PF04773"/>
    </source>
</evidence>